<protein>
    <submittedName>
        <fullName evidence="2">Ribonuclease H-like domain-containing protein</fullName>
    </submittedName>
</protein>
<comment type="caution">
    <text evidence="2">The sequence shown here is derived from an EMBL/GenBank/DDBJ whole genome shotgun (WGS) entry which is preliminary data.</text>
</comment>
<dbReference type="EMBL" id="BKCJ010001516">
    <property type="protein sequence ID" value="GEU42038.1"/>
    <property type="molecule type" value="Genomic_DNA"/>
</dbReference>
<evidence type="ECO:0000256" key="1">
    <source>
        <dbReference type="SAM" id="Coils"/>
    </source>
</evidence>
<accession>A0A6L2JY53</accession>
<organism evidence="2">
    <name type="scientific">Tanacetum cinerariifolium</name>
    <name type="common">Dalmatian daisy</name>
    <name type="synonym">Chrysanthemum cinerariifolium</name>
    <dbReference type="NCBI Taxonomy" id="118510"/>
    <lineage>
        <taxon>Eukaryota</taxon>
        <taxon>Viridiplantae</taxon>
        <taxon>Streptophyta</taxon>
        <taxon>Embryophyta</taxon>
        <taxon>Tracheophyta</taxon>
        <taxon>Spermatophyta</taxon>
        <taxon>Magnoliopsida</taxon>
        <taxon>eudicotyledons</taxon>
        <taxon>Gunneridae</taxon>
        <taxon>Pentapetalae</taxon>
        <taxon>asterids</taxon>
        <taxon>campanulids</taxon>
        <taxon>Asterales</taxon>
        <taxon>Asteraceae</taxon>
        <taxon>Asteroideae</taxon>
        <taxon>Anthemideae</taxon>
        <taxon>Anthemidinae</taxon>
        <taxon>Tanacetum</taxon>
    </lineage>
</organism>
<gene>
    <name evidence="2" type="ORF">Tci_014016</name>
</gene>
<feature type="coiled-coil region" evidence="1">
    <location>
        <begin position="454"/>
        <end position="495"/>
    </location>
</feature>
<name>A0A6L2JY53_TANCI</name>
<reference evidence="2" key="1">
    <citation type="journal article" date="2019" name="Sci. Rep.">
        <title>Draft genome of Tanacetum cinerariifolium, the natural source of mosquito coil.</title>
        <authorList>
            <person name="Yamashiro T."/>
            <person name="Shiraishi A."/>
            <person name="Satake H."/>
            <person name="Nakayama K."/>
        </authorList>
    </citation>
    <scope>NUCLEOTIDE SEQUENCE</scope>
</reference>
<evidence type="ECO:0000313" key="2">
    <source>
        <dbReference type="EMBL" id="GEU42038.1"/>
    </source>
</evidence>
<keyword evidence="1" id="KW-0175">Coiled coil</keyword>
<sequence>MEQAERKEKVSQKAGLLALSKPELIKVVTEVAIGAGVDPKTLQSSKGGQEFIKLQDTEMKVLNGEHMENIKKVKELRTKRINQYRSTTTSRHKPKTIIGIFIHPNTKHVAIIVYRGNDQRDFEVYNPFWYGDFGITEWDELDITIPKKKNKVVSELMTSLQKKYEILKTYSLFLPLAFFKPNPHQLESMPEHHPIILLVLDFLELFLLQHQLANNLLKSIENRVKRLYALSTKVFIHLLWSSDAHLEEPSKARFSPSHHSSFGYSYQQSQDLNGHSVDPGIANQYRIGNIVTARAEGNDGSAEVYHSENCYDNDIFNMFTQEEQYTKLLKPISEPHQVQQNDINVISAVSSMEQSGGTVEQNAANVEETRAYIESLYNSLAIKVEKVITVNRKMKEINADLTTELARYKNQEKCFKINQEKYTKLERCYQKSVYQKQCLTKKINVLHLSSAKTITTLNEEIANLNNHLSKEKSTVSFLNEEKKKLKSDFKICEDEILDKQIQLENKIKELDIILVKTGQSIQMMHMLSPKTDSFYHTKQKMALGYQNPFYLKQAQQKQQSLYNGKVLLE</sequence>
<dbReference type="AlphaFoldDB" id="A0A6L2JY53"/>
<proteinExistence type="predicted"/>